<comment type="caution">
    <text evidence="1">The sequence shown here is derived from an EMBL/GenBank/DDBJ whole genome shotgun (WGS) entry which is preliminary data.</text>
</comment>
<gene>
    <name evidence="1" type="ORF">O181_009574</name>
</gene>
<name>A0A9Q3BPI7_9BASI</name>
<proteinExistence type="predicted"/>
<dbReference type="AlphaFoldDB" id="A0A9Q3BPI7"/>
<dbReference type="EMBL" id="AVOT02002294">
    <property type="protein sequence ID" value="MBW0469859.1"/>
    <property type="molecule type" value="Genomic_DNA"/>
</dbReference>
<sequence>MAHRKNVSHGLTTACETRWYSMSKVCLSVLEHEQGFRMCLALQDDEKSDTPAICKNIKQLIEDRDHFTSNEVLVTLIRAVVDAIAHLECEDTKIGDIWKEVIISYKKIKEKIVYSRFQDLKNHCLKIINK</sequence>
<evidence type="ECO:0000313" key="1">
    <source>
        <dbReference type="EMBL" id="MBW0469859.1"/>
    </source>
</evidence>
<accession>A0A9Q3BPI7</accession>
<dbReference type="Proteomes" id="UP000765509">
    <property type="component" value="Unassembled WGS sequence"/>
</dbReference>
<evidence type="ECO:0000313" key="2">
    <source>
        <dbReference type="Proteomes" id="UP000765509"/>
    </source>
</evidence>
<reference evidence="1" key="1">
    <citation type="submission" date="2021-03" db="EMBL/GenBank/DDBJ databases">
        <title>Draft genome sequence of rust myrtle Austropuccinia psidii MF-1, a brazilian biotype.</title>
        <authorList>
            <person name="Quecine M.C."/>
            <person name="Pachon D.M.R."/>
            <person name="Bonatelli M.L."/>
            <person name="Correr F.H."/>
            <person name="Franceschini L.M."/>
            <person name="Leite T.F."/>
            <person name="Margarido G.R.A."/>
            <person name="Almeida C.A."/>
            <person name="Ferrarezi J.A."/>
            <person name="Labate C.A."/>
        </authorList>
    </citation>
    <scope>NUCLEOTIDE SEQUENCE</scope>
    <source>
        <strain evidence="1">MF-1</strain>
    </source>
</reference>
<keyword evidence="2" id="KW-1185">Reference proteome</keyword>
<protein>
    <submittedName>
        <fullName evidence="1">Uncharacterized protein</fullName>
    </submittedName>
</protein>
<dbReference type="OrthoDB" id="2506168at2759"/>
<organism evidence="1 2">
    <name type="scientific">Austropuccinia psidii MF-1</name>
    <dbReference type="NCBI Taxonomy" id="1389203"/>
    <lineage>
        <taxon>Eukaryota</taxon>
        <taxon>Fungi</taxon>
        <taxon>Dikarya</taxon>
        <taxon>Basidiomycota</taxon>
        <taxon>Pucciniomycotina</taxon>
        <taxon>Pucciniomycetes</taxon>
        <taxon>Pucciniales</taxon>
        <taxon>Sphaerophragmiaceae</taxon>
        <taxon>Austropuccinia</taxon>
    </lineage>
</organism>